<sequence length="289" mass="32588">MGREVLWMSNQGPDSWTAALVICKVTDPLCFFSIQAILRGIPLDSEQCCKWNSLLFRRDSYQSESRSRITQPCVRTSGHLSVCNSSQVYVQPTYPISTARLLGTTHDARSSPSLQDTHTSACSRVSTKCRISDNSPNMQFVQPAQRAEVMNHPAPPDLSLIDCVDDAWRACPVRYAARAKWHVGYLRRAACGQGRWFLGLMGQSLERIQRAIKAMSLRNCRAQPRGQLRRSTGHDWDNQNRRAVTTTTAIFSRGSRPTTLTPRYAFANSCRTRTSSRVRCCGTSRDYPY</sequence>
<keyword evidence="2" id="KW-1185">Reference proteome</keyword>
<dbReference type="EMBL" id="JBBPHU010000010">
    <property type="protein sequence ID" value="KAK7512715.1"/>
    <property type="molecule type" value="Genomic_DNA"/>
</dbReference>
<reference evidence="1 2" key="1">
    <citation type="submission" date="2024-04" db="EMBL/GenBank/DDBJ databases">
        <title>Phyllosticta paracitricarpa is synonymous to the EU quarantine fungus P. citricarpa based on phylogenomic analyses.</title>
        <authorList>
            <consortium name="Lawrence Berkeley National Laboratory"/>
            <person name="Van Ingen-Buijs V.A."/>
            <person name="Van Westerhoven A.C."/>
            <person name="Haridas S."/>
            <person name="Skiadas P."/>
            <person name="Martin F."/>
            <person name="Groenewald J.Z."/>
            <person name="Crous P.W."/>
            <person name="Seidl M.F."/>
        </authorList>
    </citation>
    <scope>NUCLEOTIDE SEQUENCE [LARGE SCALE GENOMIC DNA]</scope>
    <source>
        <strain evidence="1 2">CBS 123371</strain>
    </source>
</reference>
<comment type="caution">
    <text evidence="1">The sequence shown here is derived from an EMBL/GenBank/DDBJ whole genome shotgun (WGS) entry which is preliminary data.</text>
</comment>
<proteinExistence type="predicted"/>
<protein>
    <submittedName>
        <fullName evidence="1">Uncharacterized protein</fullName>
    </submittedName>
</protein>
<accession>A0ABR1KE32</accession>
<gene>
    <name evidence="1" type="ORF">IWZ03DRAFT_37843</name>
</gene>
<organism evidence="1 2">
    <name type="scientific">Phyllosticta citriasiana</name>
    <dbReference type="NCBI Taxonomy" id="595635"/>
    <lineage>
        <taxon>Eukaryota</taxon>
        <taxon>Fungi</taxon>
        <taxon>Dikarya</taxon>
        <taxon>Ascomycota</taxon>
        <taxon>Pezizomycotina</taxon>
        <taxon>Dothideomycetes</taxon>
        <taxon>Dothideomycetes incertae sedis</taxon>
        <taxon>Botryosphaeriales</taxon>
        <taxon>Phyllostictaceae</taxon>
        <taxon>Phyllosticta</taxon>
    </lineage>
</organism>
<evidence type="ECO:0000313" key="2">
    <source>
        <dbReference type="Proteomes" id="UP001363622"/>
    </source>
</evidence>
<evidence type="ECO:0000313" key="1">
    <source>
        <dbReference type="EMBL" id="KAK7512715.1"/>
    </source>
</evidence>
<name>A0ABR1KE32_9PEZI</name>
<dbReference type="Proteomes" id="UP001363622">
    <property type="component" value="Unassembled WGS sequence"/>
</dbReference>